<sequence>MNVMPIRLFTIQDGEGFVADVFQCPVTKNLIYKSSGTPAIVSYEQLSEIQKRELQRYGFQLLTEKELLASNQIHGGDSHIIEEFLPKH</sequence>
<evidence type="ECO:0000313" key="2">
    <source>
        <dbReference type="Proteomes" id="UP001339962"/>
    </source>
</evidence>
<dbReference type="Proteomes" id="UP001339962">
    <property type="component" value="Unassembled WGS sequence"/>
</dbReference>
<dbReference type="EMBL" id="JARTLI010000057">
    <property type="protein sequence ID" value="MED5053704.1"/>
    <property type="molecule type" value="Genomic_DNA"/>
</dbReference>
<gene>
    <name evidence="1" type="ORF">P9850_18145</name>
</gene>
<protein>
    <submittedName>
        <fullName evidence="1">Uncharacterized protein</fullName>
    </submittedName>
</protein>
<dbReference type="RefSeq" id="WP_044745075.1">
    <property type="nucleotide sequence ID" value="NZ_JAHSSG010000007.1"/>
</dbReference>
<organism evidence="1 2">
    <name type="scientific">Anoxybacteroides rupiense</name>
    <dbReference type="NCBI Taxonomy" id="311460"/>
    <lineage>
        <taxon>Bacteria</taxon>
        <taxon>Bacillati</taxon>
        <taxon>Bacillota</taxon>
        <taxon>Bacilli</taxon>
        <taxon>Bacillales</taxon>
        <taxon>Anoxybacillaceae</taxon>
        <taxon>Anoxybacteroides</taxon>
    </lineage>
</organism>
<name>A0ABD5J1F5_9BACL</name>
<evidence type="ECO:0000313" key="1">
    <source>
        <dbReference type="EMBL" id="MED5053704.1"/>
    </source>
</evidence>
<comment type="caution">
    <text evidence="1">The sequence shown here is derived from an EMBL/GenBank/DDBJ whole genome shotgun (WGS) entry which is preliminary data.</text>
</comment>
<dbReference type="AlphaFoldDB" id="A0ABD5J1F5"/>
<accession>A0ABD5J1F5</accession>
<reference evidence="1 2" key="1">
    <citation type="submission" date="2023-03" db="EMBL/GenBank/DDBJ databases">
        <title>Bacillus Genome Sequencing.</title>
        <authorList>
            <person name="Dunlap C."/>
        </authorList>
    </citation>
    <scope>NUCLEOTIDE SEQUENCE [LARGE SCALE GENOMIC DNA]</scope>
    <source>
        <strain evidence="1 2">NRS-38</strain>
    </source>
</reference>
<proteinExistence type="predicted"/>